<proteinExistence type="predicted"/>
<feature type="domain" description="DUF7939" evidence="3">
    <location>
        <begin position="444"/>
        <end position="507"/>
    </location>
</feature>
<evidence type="ECO:0000313" key="4">
    <source>
        <dbReference type="EMBL" id="TMP87982.1"/>
    </source>
</evidence>
<sequence>MVRTAFFIALTCLAMPVLALTKLTASVDKNPVLAGEYFAITIKADDTVNNSQPDTQALLDDFVVGPMSRSNQTRIINGAVSRQSTWQIELMAREAGNYEIPAFTINGVSSEPFTLKVVNNANSSLDDSTAFIKTELTPQSLYVQQAGVYTVKLYLGVDLIDGSLAAPSMENANITQMGKQRESQEVIDGRRYLVIQRDYLVQPQKSGTFELQAPRLNGKVRKNYRAMAVSASATNTLVDVKPMPEGINGTWLPSELVDLSEQWQGADEQVQVGTPITRTLTLTALNTTKEQLPDLTSPDLENVRSYPDQSERTHLIRDGRIIAQTTTSIAYVPQQPGTYTLPAIEVPWFNTVTGRAQIAKVAEKTITVVGEASTTAAPSPSDAPQTTATSDVSAPPAHSDVSLLWAIPGYALWLLTMAAWWWQHQRTQPLAPTSTKPQPKTAKGNLQAVQRALKAQNPQELYRALDAHAKANKSSLHQWQSHWPENARQELTKLRQQLYSHDETVVDYSLIAQGINTPVSMQQKQQTELDSLY</sequence>
<organism evidence="4 5">
    <name type="scientific">Pseudoalteromonas ruthenica</name>
    <dbReference type="NCBI Taxonomy" id="151081"/>
    <lineage>
        <taxon>Bacteria</taxon>
        <taxon>Pseudomonadati</taxon>
        <taxon>Pseudomonadota</taxon>
        <taxon>Gammaproteobacteria</taxon>
        <taxon>Alteromonadales</taxon>
        <taxon>Pseudoalteromonadaceae</taxon>
        <taxon>Pseudoalteromonas</taxon>
    </lineage>
</organism>
<dbReference type="Pfam" id="PF25607">
    <property type="entry name" value="DUF7939"/>
    <property type="match status" value="1"/>
</dbReference>
<keyword evidence="2" id="KW-0732">Signal</keyword>
<evidence type="ECO:0000313" key="5">
    <source>
        <dbReference type="Proteomes" id="UP000305874"/>
    </source>
</evidence>
<dbReference type="InterPro" id="IPR057699">
    <property type="entry name" value="DUF7939"/>
</dbReference>
<comment type="caution">
    <text evidence="4">The sequence shown here is derived from an EMBL/GenBank/DDBJ whole genome shotgun (WGS) entry which is preliminary data.</text>
</comment>
<dbReference type="PANTHER" id="PTHR40940">
    <property type="entry name" value="PROTEIN BATD-RELATED"/>
    <property type="match status" value="1"/>
</dbReference>
<feature type="compositionally biased region" description="Low complexity" evidence="1">
    <location>
        <begin position="372"/>
        <end position="390"/>
    </location>
</feature>
<dbReference type="RefSeq" id="WP_138547563.1">
    <property type="nucleotide sequence ID" value="NZ_PNCG01000003.1"/>
</dbReference>
<dbReference type="Proteomes" id="UP000305874">
    <property type="component" value="Unassembled WGS sequence"/>
</dbReference>
<evidence type="ECO:0000259" key="3">
    <source>
        <dbReference type="Pfam" id="PF25607"/>
    </source>
</evidence>
<accession>A0A5S3Z6W3</accession>
<name>A0A5S3Z6W3_9GAMM</name>
<dbReference type="InterPro" id="IPR025738">
    <property type="entry name" value="BatD"/>
</dbReference>
<reference evidence="4 5" key="1">
    <citation type="submission" date="2017-12" db="EMBL/GenBank/DDBJ databases">
        <authorList>
            <person name="Paulsen S."/>
            <person name="Gram L.K."/>
        </authorList>
    </citation>
    <scope>NUCLEOTIDE SEQUENCE [LARGE SCALE GENOMIC DNA]</scope>
    <source>
        <strain evidence="4 5">S2897</strain>
    </source>
</reference>
<protein>
    <submittedName>
        <fullName evidence="4">Protein BatD</fullName>
    </submittedName>
</protein>
<evidence type="ECO:0000256" key="2">
    <source>
        <dbReference type="SAM" id="SignalP"/>
    </source>
</evidence>
<evidence type="ECO:0000256" key="1">
    <source>
        <dbReference type="SAM" id="MobiDB-lite"/>
    </source>
</evidence>
<dbReference type="AlphaFoldDB" id="A0A5S3Z6W3"/>
<reference evidence="5" key="2">
    <citation type="submission" date="2019-06" db="EMBL/GenBank/DDBJ databases">
        <title>Co-occurence of chitin degradation, pigmentation and bioactivity in marine Pseudoalteromonas.</title>
        <authorList>
            <person name="Sonnenschein E.C."/>
            <person name="Bech P.K."/>
        </authorList>
    </citation>
    <scope>NUCLEOTIDE SEQUENCE [LARGE SCALE GENOMIC DNA]</scope>
    <source>
        <strain evidence="5">S2897</strain>
    </source>
</reference>
<dbReference type="EMBL" id="PNCG01000003">
    <property type="protein sequence ID" value="TMP87982.1"/>
    <property type="molecule type" value="Genomic_DNA"/>
</dbReference>
<gene>
    <name evidence="4" type="ORF">CWC05_04835</name>
</gene>
<feature type="chain" id="PRO_5024300793" evidence="2">
    <location>
        <begin position="20"/>
        <end position="533"/>
    </location>
</feature>
<feature type="signal peptide" evidence="2">
    <location>
        <begin position="1"/>
        <end position="19"/>
    </location>
</feature>
<feature type="region of interest" description="Disordered" evidence="1">
    <location>
        <begin position="372"/>
        <end position="396"/>
    </location>
</feature>
<dbReference type="PANTHER" id="PTHR40940:SF1">
    <property type="entry name" value="PROTEIN BATD"/>
    <property type="match status" value="1"/>
</dbReference>
<dbReference type="Pfam" id="PF13584">
    <property type="entry name" value="BatD"/>
    <property type="match status" value="2"/>
</dbReference>